<keyword evidence="3" id="KW-1185">Reference proteome</keyword>
<dbReference type="RefSeq" id="WP_066511679.1">
    <property type="nucleotide sequence ID" value="NZ_JADPQA010000009.1"/>
</dbReference>
<dbReference type="Proteomes" id="UP000318080">
    <property type="component" value="Unassembled WGS sequence"/>
</dbReference>
<evidence type="ECO:0000313" key="3">
    <source>
        <dbReference type="Proteomes" id="UP000318080"/>
    </source>
</evidence>
<name>A0A540R911_9CORY</name>
<organism evidence="2 3">
    <name type="scientific">Corynebacterium phoceense</name>
    <dbReference type="NCBI Taxonomy" id="1686286"/>
    <lineage>
        <taxon>Bacteria</taxon>
        <taxon>Bacillati</taxon>
        <taxon>Actinomycetota</taxon>
        <taxon>Actinomycetes</taxon>
        <taxon>Mycobacteriales</taxon>
        <taxon>Corynebacteriaceae</taxon>
        <taxon>Corynebacterium</taxon>
    </lineage>
</organism>
<reference evidence="2 3" key="1">
    <citation type="submission" date="2019-06" db="EMBL/GenBank/DDBJ databases">
        <title>Draft genome of C. phoceense Strain 272.</title>
        <authorList>
            <person name="Pacheco L.G.C."/>
            <person name="Barberis C.M."/>
            <person name="Almuzara M.N."/>
            <person name="Traglia G.M."/>
            <person name="Santos C.S."/>
            <person name="Rocha D.J.P.G."/>
            <person name="Aguiar E.R.G.R."/>
            <person name="Vay C.A."/>
        </authorList>
    </citation>
    <scope>NUCLEOTIDE SEQUENCE [LARGE SCALE GENOMIC DNA]</scope>
    <source>
        <strain evidence="2 3">272</strain>
    </source>
</reference>
<gene>
    <name evidence="2" type="primary">rsrA</name>
    <name evidence="2" type="ORF">EJK80_03615</name>
</gene>
<accession>A0A540R911</accession>
<dbReference type="EMBL" id="VHIR01000003">
    <property type="protein sequence ID" value="TQE44226.1"/>
    <property type="molecule type" value="Genomic_DNA"/>
</dbReference>
<proteinExistence type="predicted"/>
<comment type="caution">
    <text evidence="2">The sequence shown here is derived from an EMBL/GenBank/DDBJ whole genome shotgun (WGS) entry which is preliminary data.</text>
</comment>
<dbReference type="Pfam" id="PF13490">
    <property type="entry name" value="zf-HC2"/>
    <property type="match status" value="1"/>
</dbReference>
<dbReference type="InterPro" id="IPR027383">
    <property type="entry name" value="Znf_put"/>
</dbReference>
<evidence type="ECO:0000259" key="1">
    <source>
        <dbReference type="Pfam" id="PF13490"/>
    </source>
</evidence>
<evidence type="ECO:0000313" key="2">
    <source>
        <dbReference type="EMBL" id="TQE44226.1"/>
    </source>
</evidence>
<dbReference type="NCBIfam" id="TIGR03988">
    <property type="entry name" value="antisig_RsrA"/>
    <property type="match status" value="1"/>
</dbReference>
<sequence length="91" mass="10269">MEHAQGHNCGACTSPEVQALFCELLDENTSRARALEIREHIAQCQECSERLAAEEIVRAMVRKCCGGAQAPEQLRQKITIEISRTEVRWTQ</sequence>
<feature type="domain" description="Putative zinc-finger" evidence="1">
    <location>
        <begin position="16"/>
        <end position="47"/>
    </location>
</feature>
<protein>
    <submittedName>
        <fullName evidence="2">Mycothiol system anti-sigma-R factor</fullName>
    </submittedName>
</protein>
<dbReference type="AlphaFoldDB" id="A0A540R911"/>
<dbReference type="STRING" id="1686286.GCA_900092335_00929"/>
<dbReference type="InterPro" id="IPR024020">
    <property type="entry name" value="Anit_sigma_mycothiol_RsrA"/>
</dbReference>